<dbReference type="InterPro" id="IPR031703">
    <property type="entry name" value="Lipin_mid"/>
</dbReference>
<dbReference type="InterPro" id="IPR007651">
    <property type="entry name" value="Lipin_N"/>
</dbReference>
<evidence type="ECO:0000256" key="1">
    <source>
        <dbReference type="ARBA" id="ARBA00001180"/>
    </source>
</evidence>
<feature type="region of interest" description="Disordered" evidence="6">
    <location>
        <begin position="359"/>
        <end position="379"/>
    </location>
</feature>
<evidence type="ECO:0000256" key="3">
    <source>
        <dbReference type="ARBA" id="ARBA00005476"/>
    </source>
</evidence>
<feature type="region of interest" description="Disordered" evidence="6">
    <location>
        <begin position="307"/>
        <end position="333"/>
    </location>
</feature>
<comment type="similarity">
    <text evidence="3">Belongs to the lipin family.</text>
</comment>
<dbReference type="Proteomes" id="UP000694521">
    <property type="component" value="Unplaced"/>
</dbReference>
<dbReference type="PANTHER" id="PTHR12181:SF62">
    <property type="entry name" value="PHOSPHATIDATE PHOSPHATASE LPIN3"/>
    <property type="match status" value="1"/>
</dbReference>
<feature type="region of interest" description="Disordered" evidence="6">
    <location>
        <begin position="418"/>
        <end position="458"/>
    </location>
</feature>
<feature type="region of interest" description="Disordered" evidence="6">
    <location>
        <begin position="666"/>
        <end position="716"/>
    </location>
</feature>
<sequence length="1005" mass="109926">MPQGVKHSEIWSRKRNKDVPGKRQPRGRLQQPRGMLAGEGWRNRSPPVKGSRSKPAGCNDTQLLPVSRSTLKASREPSQAQQEACGRGWVLFGSRGPPLAQSQTMNYVGQLAETVFVTVKELYRGLNPATLTGCIDVIVVRQPDNSFQCSPFHVRFGKLGVLRSKEKVVDIEINGEPVDLHMKLGDNGEAFFVQESEENERSIPSRLCTSPIPTEESPESAAQPSHGQEAPSAEVAPRRRRRHRRKPRRKEVMGPAPGGCEEARGEVSVEELLKLPALDDSVYFSFTDLPKEETGSLHAKEVHPYSDGELASMDSPAPSHLSSPRSDSELEVGPQESFALGAESHMQWAWGRLPEVNKSERVEPAKSTKTAATTGSVTPVPVDERTHFLAISEGLGGGPCPAGPQDPPCSSAVLADEPTLMPKEGNGPPGLMDNPSAMGAESSSGATSAPQEEQKGGERVVLRAQPDVESSEGAAVLSQVGLESCEPQQRQGSIKRSPHLGPSDVYLEDLSNLDEEQVALYFPRSEVEQTSKPVADPSIPSCVQLLSDVPAESPMESGSDVMPAIALSLCGGLGGSRQISREKFMEHIISYQEFAENPGLLDDPNLVILINKKYYNWAVAAPMVLSLQAFQRNIPEHTIDRLVKEKMPKRGSRWWFSWRRREFPAEEQQTRPGKANVGTLQPKSAQQRQEEEGSSSDEEPLHPGDALATSTSAQKSLPTYKKSLRLSSEQIGRLNLQDGPNEVAFSVTTQYQGTCRCEATIYLWNWDDKVVISDIDGTITKSDALGHILPHLGKDWTHQGIAKLFHKIHLNGYKFLYCSARAIGMAHITKGYLKWVNEQGCALPKGPILLAPSSLFSALHREVIEKKPEVFKIACLTDIQNLFATKLPFYAAFGNRATVSGCPGPPAGLVAAPCCSSHTLLPSLGRMSTRTGKWACPRAAYLWSTRRESWSRGSYGTTSQRKRPACSSLLWVLSRGSWFPFLPPWFRAGGALSPVRWCAGAQLCG</sequence>
<dbReference type="InterPro" id="IPR026058">
    <property type="entry name" value="LIPIN"/>
</dbReference>
<dbReference type="GO" id="GO:0008195">
    <property type="term" value="F:phosphatidate phosphatase activity"/>
    <property type="evidence" value="ECO:0007669"/>
    <property type="project" value="UniProtKB-EC"/>
</dbReference>
<dbReference type="Pfam" id="PF04571">
    <property type="entry name" value="Lipin_N"/>
    <property type="match status" value="1"/>
</dbReference>
<protein>
    <recommendedName>
        <fullName evidence="4">phosphatidate phosphatase</fullName>
        <ecNumber evidence="4">3.1.3.4</ecNumber>
    </recommendedName>
</protein>
<evidence type="ECO:0000256" key="2">
    <source>
        <dbReference type="ARBA" id="ARBA00001946"/>
    </source>
</evidence>
<feature type="compositionally biased region" description="Basic residues" evidence="6">
    <location>
        <begin position="238"/>
        <end position="249"/>
    </location>
</feature>
<evidence type="ECO:0000256" key="4">
    <source>
        <dbReference type="ARBA" id="ARBA00012638"/>
    </source>
</evidence>
<comment type="catalytic activity">
    <reaction evidence="1">
        <text>a 1,2-diacyl-sn-glycero-3-phosphate + H2O = a 1,2-diacyl-sn-glycerol + phosphate</text>
        <dbReference type="Rhea" id="RHEA:27429"/>
        <dbReference type="ChEBI" id="CHEBI:15377"/>
        <dbReference type="ChEBI" id="CHEBI:17815"/>
        <dbReference type="ChEBI" id="CHEBI:43474"/>
        <dbReference type="ChEBI" id="CHEBI:58608"/>
        <dbReference type="EC" id="3.1.3.4"/>
    </reaction>
    <physiologicalReaction direction="left-to-right" evidence="1">
        <dbReference type="Rhea" id="RHEA:27430"/>
    </physiologicalReaction>
</comment>
<dbReference type="PANTHER" id="PTHR12181">
    <property type="entry name" value="LIPIN"/>
    <property type="match status" value="1"/>
</dbReference>
<proteinExistence type="inferred from homology"/>
<feature type="compositionally biased region" description="Polar residues" evidence="6">
    <location>
        <begin position="678"/>
        <end position="687"/>
    </location>
</feature>
<evidence type="ECO:0000259" key="7">
    <source>
        <dbReference type="SMART" id="SM00775"/>
    </source>
</evidence>
<evidence type="ECO:0000313" key="9">
    <source>
        <dbReference type="Proteomes" id="UP000694521"/>
    </source>
</evidence>
<dbReference type="GO" id="GO:0003713">
    <property type="term" value="F:transcription coactivator activity"/>
    <property type="evidence" value="ECO:0007669"/>
    <property type="project" value="TreeGrafter"/>
</dbReference>
<dbReference type="InterPro" id="IPR031315">
    <property type="entry name" value="LNS2/PITP"/>
</dbReference>
<organism evidence="8 9">
    <name type="scientific">Anser cygnoides</name>
    <name type="common">Swan goose</name>
    <dbReference type="NCBI Taxonomy" id="8845"/>
    <lineage>
        <taxon>Eukaryota</taxon>
        <taxon>Metazoa</taxon>
        <taxon>Chordata</taxon>
        <taxon>Craniata</taxon>
        <taxon>Vertebrata</taxon>
        <taxon>Euteleostomi</taxon>
        <taxon>Archelosauria</taxon>
        <taxon>Archosauria</taxon>
        <taxon>Dinosauria</taxon>
        <taxon>Saurischia</taxon>
        <taxon>Theropoda</taxon>
        <taxon>Coelurosauria</taxon>
        <taxon>Aves</taxon>
        <taxon>Neognathae</taxon>
        <taxon>Galloanserae</taxon>
        <taxon>Anseriformes</taxon>
        <taxon>Anatidae</taxon>
        <taxon>Anserinae</taxon>
        <taxon>Anser</taxon>
    </lineage>
</organism>
<evidence type="ECO:0000256" key="5">
    <source>
        <dbReference type="ARBA" id="ARBA00022801"/>
    </source>
</evidence>
<dbReference type="Pfam" id="PF08235">
    <property type="entry name" value="LNS2"/>
    <property type="match status" value="1"/>
</dbReference>
<keyword evidence="5" id="KW-0378">Hydrolase</keyword>
<accession>A0A8B9E6U8</accession>
<dbReference type="Pfam" id="PF16876">
    <property type="entry name" value="Lipin_mid"/>
    <property type="match status" value="1"/>
</dbReference>
<dbReference type="GO" id="GO:0009062">
    <property type="term" value="P:fatty acid catabolic process"/>
    <property type="evidence" value="ECO:0007669"/>
    <property type="project" value="TreeGrafter"/>
</dbReference>
<comment type="cofactor">
    <cofactor evidence="2">
        <name>Mg(2+)</name>
        <dbReference type="ChEBI" id="CHEBI:18420"/>
    </cofactor>
</comment>
<dbReference type="GO" id="GO:0032869">
    <property type="term" value="P:cellular response to insulin stimulus"/>
    <property type="evidence" value="ECO:0007669"/>
    <property type="project" value="TreeGrafter"/>
</dbReference>
<dbReference type="GO" id="GO:0019432">
    <property type="term" value="P:triglyceride biosynthetic process"/>
    <property type="evidence" value="ECO:0007669"/>
    <property type="project" value="TreeGrafter"/>
</dbReference>
<feature type="domain" description="LNS2/PITP" evidence="7">
    <location>
        <begin position="770"/>
        <end position="912"/>
    </location>
</feature>
<dbReference type="InterPro" id="IPR013209">
    <property type="entry name" value="LNS2"/>
</dbReference>
<dbReference type="Ensembl" id="ENSACDT00005019915.1">
    <property type="protein sequence ID" value="ENSACDP00005016537.1"/>
    <property type="gene ID" value="ENSACDG00005012119.1"/>
</dbReference>
<dbReference type="SMART" id="SM00775">
    <property type="entry name" value="LNS2"/>
    <property type="match status" value="1"/>
</dbReference>
<feature type="region of interest" description="Disordered" evidence="6">
    <location>
        <begin position="196"/>
        <end position="265"/>
    </location>
</feature>
<evidence type="ECO:0000256" key="6">
    <source>
        <dbReference type="SAM" id="MobiDB-lite"/>
    </source>
</evidence>
<dbReference type="GO" id="GO:0045944">
    <property type="term" value="P:positive regulation of transcription by RNA polymerase II"/>
    <property type="evidence" value="ECO:0007669"/>
    <property type="project" value="TreeGrafter"/>
</dbReference>
<feature type="region of interest" description="Disordered" evidence="6">
    <location>
        <begin position="483"/>
        <end position="502"/>
    </location>
</feature>
<dbReference type="EC" id="3.1.3.4" evidence="4"/>
<feature type="region of interest" description="Disordered" evidence="6">
    <location>
        <begin position="1"/>
        <end position="62"/>
    </location>
</feature>
<name>A0A8B9E6U8_ANSCY</name>
<reference evidence="8" key="2">
    <citation type="submission" date="2025-09" db="UniProtKB">
        <authorList>
            <consortium name="Ensembl"/>
        </authorList>
    </citation>
    <scope>IDENTIFICATION</scope>
</reference>
<feature type="compositionally biased region" description="Polar residues" evidence="6">
    <location>
        <begin position="441"/>
        <end position="451"/>
    </location>
</feature>
<feature type="compositionally biased region" description="Low complexity" evidence="6">
    <location>
        <begin position="367"/>
        <end position="378"/>
    </location>
</feature>
<dbReference type="SUPFAM" id="SSF56784">
    <property type="entry name" value="HAD-like"/>
    <property type="match status" value="1"/>
</dbReference>
<feature type="compositionally biased region" description="Basic and acidic residues" evidence="6">
    <location>
        <begin position="1"/>
        <end position="21"/>
    </location>
</feature>
<keyword evidence="9" id="KW-1185">Reference proteome</keyword>
<dbReference type="AlphaFoldDB" id="A0A8B9E6U8"/>
<evidence type="ECO:0000313" key="8">
    <source>
        <dbReference type="Ensembl" id="ENSACDP00005016537.1"/>
    </source>
</evidence>
<dbReference type="GO" id="GO:0005634">
    <property type="term" value="C:nucleus"/>
    <property type="evidence" value="ECO:0007669"/>
    <property type="project" value="TreeGrafter"/>
</dbReference>
<reference evidence="8" key="1">
    <citation type="submission" date="2025-08" db="UniProtKB">
        <authorList>
            <consortium name="Ensembl"/>
        </authorList>
    </citation>
    <scope>IDENTIFICATION</scope>
</reference>
<dbReference type="InterPro" id="IPR036412">
    <property type="entry name" value="HAD-like_sf"/>
</dbReference>